<evidence type="ECO:0000256" key="10">
    <source>
        <dbReference type="PIRSR" id="PIRSR622684-1"/>
    </source>
</evidence>
<dbReference type="InterPro" id="IPR022684">
    <property type="entry name" value="Calpain_cysteine_protease"/>
</dbReference>
<keyword evidence="9" id="KW-0862">Zinc</keyword>
<keyword evidence="6" id="KW-0863">Zinc-finger</keyword>
<feature type="active site" evidence="10 11">
    <location>
        <position position="280"/>
    </location>
</feature>
<evidence type="ECO:0000259" key="12">
    <source>
        <dbReference type="PROSITE" id="PS50203"/>
    </source>
</evidence>
<dbReference type="GO" id="GO:0008270">
    <property type="term" value="F:zinc ion binding"/>
    <property type="evidence" value="ECO:0007669"/>
    <property type="project" value="UniProtKB-KW"/>
</dbReference>
<dbReference type="InterPro" id="IPR001300">
    <property type="entry name" value="Peptidase_C2_calpain_cat"/>
</dbReference>
<dbReference type="EMBL" id="CAJZBQ010000046">
    <property type="protein sequence ID" value="CAG9328628.1"/>
    <property type="molecule type" value="Genomic_DNA"/>
</dbReference>
<dbReference type="SMART" id="SM00230">
    <property type="entry name" value="CysPc"/>
    <property type="match status" value="1"/>
</dbReference>
<evidence type="ECO:0000313" key="13">
    <source>
        <dbReference type="EMBL" id="CAG9328628.1"/>
    </source>
</evidence>
<proteinExistence type="inferred from homology"/>
<feature type="active site" evidence="10 11">
    <location>
        <position position="105"/>
    </location>
</feature>
<dbReference type="PANTHER" id="PTHR10183">
    <property type="entry name" value="CALPAIN"/>
    <property type="match status" value="1"/>
</dbReference>
<protein>
    <recommendedName>
        <fullName evidence="12">Calpain catalytic domain-containing protein</fullName>
    </recommendedName>
</protein>
<keyword evidence="5" id="KW-0677">Repeat</keyword>
<evidence type="ECO:0000256" key="9">
    <source>
        <dbReference type="ARBA" id="ARBA00022833"/>
    </source>
</evidence>
<evidence type="ECO:0000313" key="14">
    <source>
        <dbReference type="Proteomes" id="UP001162131"/>
    </source>
</evidence>
<comment type="similarity">
    <text evidence="1">Belongs to the peptidase C2 family.</text>
</comment>
<dbReference type="AlphaFoldDB" id="A0AAU9K3R9"/>
<keyword evidence="3 11" id="KW-0645">Protease</keyword>
<feature type="active site" evidence="10 11">
    <location>
        <position position="256"/>
    </location>
</feature>
<dbReference type="SUPFAM" id="SSF54001">
    <property type="entry name" value="Cysteine proteinases"/>
    <property type="match status" value="1"/>
</dbReference>
<dbReference type="GO" id="GO:0004198">
    <property type="term" value="F:calcium-dependent cysteine-type endopeptidase activity"/>
    <property type="evidence" value="ECO:0007669"/>
    <property type="project" value="InterPro"/>
</dbReference>
<keyword evidence="4" id="KW-0479">Metal-binding</keyword>
<dbReference type="FunFam" id="3.90.70.10:FF:000010">
    <property type="entry name" value="Calpain 15"/>
    <property type="match status" value="1"/>
</dbReference>
<keyword evidence="7 11" id="KW-0378">Hydrolase</keyword>
<evidence type="ECO:0000256" key="7">
    <source>
        <dbReference type="ARBA" id="ARBA00022801"/>
    </source>
</evidence>
<evidence type="ECO:0000256" key="11">
    <source>
        <dbReference type="PROSITE-ProRule" id="PRU00239"/>
    </source>
</evidence>
<keyword evidence="2" id="KW-0597">Phosphoprotein</keyword>
<sequence length="675" mass="76169">MEISEQELGEIGRSLFVSSLLATLTPTNFEDSSRWLEINNEKFVDHDFPPTQFSLIKDPKNSPRTKPWSRFVWRRATEVYPENELALFLDGVYPDDIRQGALGDCYFLCVLSCLAEKADRITKLFISKNAHKNGLYAVQFCVDGEWKEIEIDDYLPCGSATSGPCFSKASGNELWVPLLEKAWAKVLGSYERVESGNSVDAFRDLTGAPTQQYKLDETSWDKISEGTEKGFIMCAQAGSTKASQRLLESMGLVGAHAYAIIQSAEVETADGKVKLVELRNPWSTLEWKGDWSDHSDKWTPELRSALHVTDEDDGTFWMSYEDFMDYFSNLLVCRINDDYAYSSIKLKQHKNAHNVVRIAVPQDGTYYLSANQKDKTSSSHAGYEYSYGRVIISRETDEGLQYVGGFAGADRNLWYEANLQAGNYQVHVEYNTTAEAKRYVLSTYGTSATTFEEIPETEGFLEQVLKSRALLANKATSYAEQGLPDCTKYHEILPEGYGYYFIKNLSTDGSALQETCYFKSFKNLELHPPYGDAKYQVIVGPGQEVIIVFHQVNPEKKCSISTSVTSEKVTDKRTIHERAKSTGAVVKRKDPNTNKDLDIFVYTLKHEEGVVYLYENKSNKMLNETVVLTYKGLQLIGHDSDRVVVRLGPGESYTIELRAVEPKWTINAAVSYTIS</sequence>
<name>A0AAU9K3R9_9CILI</name>
<dbReference type="GO" id="GO:0006508">
    <property type="term" value="P:proteolysis"/>
    <property type="evidence" value="ECO:0007669"/>
    <property type="project" value="UniProtKB-KW"/>
</dbReference>
<feature type="domain" description="Calpain catalytic" evidence="12">
    <location>
        <begin position="42"/>
        <end position="336"/>
    </location>
</feature>
<dbReference type="InterPro" id="IPR038765">
    <property type="entry name" value="Papain-like_cys_pep_sf"/>
</dbReference>
<dbReference type="Pfam" id="PF00648">
    <property type="entry name" value="Peptidase_C2"/>
    <property type="match status" value="1"/>
</dbReference>
<evidence type="ECO:0000256" key="2">
    <source>
        <dbReference type="ARBA" id="ARBA00022553"/>
    </source>
</evidence>
<evidence type="ECO:0000256" key="8">
    <source>
        <dbReference type="ARBA" id="ARBA00022807"/>
    </source>
</evidence>
<evidence type="ECO:0000256" key="5">
    <source>
        <dbReference type="ARBA" id="ARBA00022737"/>
    </source>
</evidence>
<keyword evidence="8 11" id="KW-0788">Thiol protease</keyword>
<dbReference type="Gene3D" id="3.90.70.10">
    <property type="entry name" value="Cysteine proteinases"/>
    <property type="match status" value="1"/>
</dbReference>
<evidence type="ECO:0000256" key="1">
    <source>
        <dbReference type="ARBA" id="ARBA00007623"/>
    </source>
</evidence>
<dbReference type="CDD" id="cd00044">
    <property type="entry name" value="CysPc"/>
    <property type="match status" value="1"/>
</dbReference>
<reference evidence="13" key="1">
    <citation type="submission" date="2021-09" db="EMBL/GenBank/DDBJ databases">
        <authorList>
            <consortium name="AG Swart"/>
            <person name="Singh M."/>
            <person name="Singh A."/>
            <person name="Seah K."/>
            <person name="Emmerich C."/>
        </authorList>
    </citation>
    <scope>NUCLEOTIDE SEQUENCE</scope>
    <source>
        <strain evidence="13">ATCC30299</strain>
    </source>
</reference>
<accession>A0AAU9K3R9</accession>
<dbReference type="PANTHER" id="PTHR10183:SF379">
    <property type="entry name" value="CALPAIN-5"/>
    <property type="match status" value="1"/>
</dbReference>
<dbReference type="PRINTS" id="PR00704">
    <property type="entry name" value="CALPAIN"/>
</dbReference>
<dbReference type="Proteomes" id="UP001162131">
    <property type="component" value="Unassembled WGS sequence"/>
</dbReference>
<gene>
    <name evidence="13" type="ORF">BSTOLATCC_MIC46624</name>
</gene>
<organism evidence="13 14">
    <name type="scientific">Blepharisma stoltei</name>
    <dbReference type="NCBI Taxonomy" id="1481888"/>
    <lineage>
        <taxon>Eukaryota</taxon>
        <taxon>Sar</taxon>
        <taxon>Alveolata</taxon>
        <taxon>Ciliophora</taxon>
        <taxon>Postciliodesmatophora</taxon>
        <taxon>Heterotrichea</taxon>
        <taxon>Heterotrichida</taxon>
        <taxon>Blepharismidae</taxon>
        <taxon>Blepharisma</taxon>
    </lineage>
</organism>
<evidence type="ECO:0000256" key="6">
    <source>
        <dbReference type="ARBA" id="ARBA00022771"/>
    </source>
</evidence>
<keyword evidence="14" id="KW-1185">Reference proteome</keyword>
<evidence type="ECO:0000256" key="4">
    <source>
        <dbReference type="ARBA" id="ARBA00022723"/>
    </source>
</evidence>
<comment type="caution">
    <text evidence="13">The sequence shown here is derived from an EMBL/GenBank/DDBJ whole genome shotgun (WGS) entry which is preliminary data.</text>
</comment>
<evidence type="ECO:0000256" key="3">
    <source>
        <dbReference type="ARBA" id="ARBA00022670"/>
    </source>
</evidence>
<dbReference type="PROSITE" id="PS50203">
    <property type="entry name" value="CALPAIN_CAT"/>
    <property type="match status" value="1"/>
</dbReference>